<proteinExistence type="inferred from homology"/>
<dbReference type="GO" id="GO:0015562">
    <property type="term" value="F:efflux transmembrane transporter activity"/>
    <property type="evidence" value="ECO:0007669"/>
    <property type="project" value="InterPro"/>
</dbReference>
<feature type="region of interest" description="Disordered" evidence="3">
    <location>
        <begin position="172"/>
        <end position="191"/>
    </location>
</feature>
<dbReference type="Gene3D" id="2.20.200.10">
    <property type="entry name" value="Outer membrane efflux proteins (OEP)"/>
    <property type="match status" value="1"/>
</dbReference>
<keyword evidence="2" id="KW-1134">Transmembrane beta strand</keyword>
<keyword evidence="2" id="KW-0812">Transmembrane</keyword>
<dbReference type="PANTHER" id="PTHR30203:SF33">
    <property type="entry name" value="BLR4455 PROTEIN"/>
    <property type="match status" value="1"/>
</dbReference>
<name>A0A975CE92_9BURK</name>
<evidence type="ECO:0000256" key="1">
    <source>
        <dbReference type="ARBA" id="ARBA00007613"/>
    </source>
</evidence>
<keyword evidence="5" id="KW-1185">Reference proteome</keyword>
<accession>A0A975CE92</accession>
<organism evidence="4 5">
    <name type="scientific">Ottowia testudinis</name>
    <dbReference type="NCBI Taxonomy" id="2816950"/>
    <lineage>
        <taxon>Bacteria</taxon>
        <taxon>Pseudomonadati</taxon>
        <taxon>Pseudomonadota</taxon>
        <taxon>Betaproteobacteria</taxon>
        <taxon>Burkholderiales</taxon>
        <taxon>Comamonadaceae</taxon>
        <taxon>Ottowia</taxon>
    </lineage>
</organism>
<keyword evidence="2" id="KW-0449">Lipoprotein</keyword>
<evidence type="ECO:0000313" key="5">
    <source>
        <dbReference type="Proteomes" id="UP000663903"/>
    </source>
</evidence>
<dbReference type="PANTHER" id="PTHR30203">
    <property type="entry name" value="OUTER MEMBRANE CATION EFFLUX PROTEIN"/>
    <property type="match status" value="1"/>
</dbReference>
<sequence>MYPGGLLVGTANPNTAGAAQTTVCSSAGGSKRSAAQPTHWPVYRRSLGFAALNPTCLRGSFFAPFAYFSRRAVVLLLAALATACSLAPVEQSPTVPLPTAWKTAAPAAGWISADAAHDWRAGRWWALWPDPVLDTLMQRIDVGNQNLAAALANVDQAQALLRQQQAQLWPTVGASAGQQRSGGQDQSTSQSASLGLNVSWAPDLWGRLGDAARAQGASVQASEADLGGVRLAAQASLAQAYFNVRELDAEMALLDEIITGYERAAMITQNRYDVGVAARTDTLQAQSTLDNARASRVALARGRALAEHAIALLVGEPPVHFNLPPAPWEGSVPGVPAGVPSELLLRRPDVAAAERRVAAANARIGVARAAYFPQLTLTGGLSAGGSHLIDVVSAPKLLWSLGLSLAQYVFDGGARTAAVDQAIAAHDAATASYRQSALTAMKEVEDQLTTLQTLAEQIERVRASAGAAARVEQQVMNRYQSGLAAYTEVVTAQASALGARRSLMQLQLQRQQAALALVQALGGGWQAHWAVRKTGL</sequence>
<protein>
    <submittedName>
        <fullName evidence="4">Efflux transporter outer membrane subunit</fullName>
    </submittedName>
</protein>
<dbReference type="EMBL" id="CP071796">
    <property type="protein sequence ID" value="QTD43929.1"/>
    <property type="molecule type" value="Genomic_DNA"/>
</dbReference>
<dbReference type="GO" id="GO:0005886">
    <property type="term" value="C:plasma membrane"/>
    <property type="evidence" value="ECO:0007669"/>
    <property type="project" value="UniProtKB-SubCell"/>
</dbReference>
<reference evidence="4" key="1">
    <citation type="submission" date="2021-03" db="EMBL/GenBank/DDBJ databases">
        <title>Ottowia sp. 27C isolated from the cloaca of a Giant Asian pond turtle (Heosemys grandis).</title>
        <authorList>
            <person name="Spergser J."/>
            <person name="Busse H.-J."/>
        </authorList>
    </citation>
    <scope>NUCLEOTIDE SEQUENCE</scope>
    <source>
        <strain evidence="4">27C</strain>
    </source>
</reference>
<dbReference type="Gene3D" id="1.20.1600.10">
    <property type="entry name" value="Outer membrane efflux proteins (OEP)"/>
    <property type="match status" value="1"/>
</dbReference>
<dbReference type="InterPro" id="IPR010131">
    <property type="entry name" value="MdtP/NodT-like"/>
</dbReference>
<dbReference type="AlphaFoldDB" id="A0A975CE92"/>
<comment type="similarity">
    <text evidence="1 2">Belongs to the outer membrane factor (OMF) (TC 1.B.17) family.</text>
</comment>
<evidence type="ECO:0000256" key="2">
    <source>
        <dbReference type="RuleBase" id="RU362097"/>
    </source>
</evidence>
<keyword evidence="2" id="KW-0564">Palmitate</keyword>
<dbReference type="KEGG" id="otd:J1M35_12330"/>
<comment type="subcellular location">
    <subcellularLocation>
        <location evidence="2">Cell membrane</location>
        <topology evidence="2">Lipid-anchor</topology>
    </subcellularLocation>
</comment>
<evidence type="ECO:0000313" key="4">
    <source>
        <dbReference type="EMBL" id="QTD43929.1"/>
    </source>
</evidence>
<dbReference type="InterPro" id="IPR003423">
    <property type="entry name" value="OMP_efflux"/>
</dbReference>
<dbReference type="Proteomes" id="UP000663903">
    <property type="component" value="Chromosome"/>
</dbReference>
<evidence type="ECO:0000256" key="3">
    <source>
        <dbReference type="SAM" id="MobiDB-lite"/>
    </source>
</evidence>
<dbReference type="Pfam" id="PF02321">
    <property type="entry name" value="OEP"/>
    <property type="match status" value="2"/>
</dbReference>
<dbReference type="NCBIfam" id="TIGR01845">
    <property type="entry name" value="outer_NodT"/>
    <property type="match status" value="1"/>
</dbReference>
<keyword evidence="2" id="KW-0472">Membrane</keyword>
<gene>
    <name evidence="4" type="ORF">J1M35_12330</name>
</gene>
<dbReference type="SUPFAM" id="SSF56954">
    <property type="entry name" value="Outer membrane efflux proteins (OEP)"/>
    <property type="match status" value="1"/>
</dbReference>